<dbReference type="Gene3D" id="2.40.30.170">
    <property type="match status" value="1"/>
</dbReference>
<keyword evidence="4" id="KW-1185">Reference proteome</keyword>
<dbReference type="InterPro" id="IPR050393">
    <property type="entry name" value="MFP_Efflux_Pump"/>
</dbReference>
<evidence type="ECO:0000259" key="1">
    <source>
        <dbReference type="Pfam" id="PF25917"/>
    </source>
</evidence>
<dbReference type="InterPro" id="IPR058634">
    <property type="entry name" value="AaeA-lik-b-barrel"/>
</dbReference>
<feature type="domain" description="Multidrug resistance protein MdtA-like barrel-sandwich hybrid" evidence="1">
    <location>
        <begin position="52"/>
        <end position="244"/>
    </location>
</feature>
<dbReference type="PANTHER" id="PTHR30367:SF1">
    <property type="entry name" value="MULTIDRUG RESISTANCE PROTEIN MDTN"/>
    <property type="match status" value="1"/>
</dbReference>
<dbReference type="Gene3D" id="1.10.287.470">
    <property type="entry name" value="Helix hairpin bin"/>
    <property type="match status" value="1"/>
</dbReference>
<dbReference type="AlphaFoldDB" id="A0A4R3LYE3"/>
<organism evidence="3 4">
    <name type="scientific">Aquabacter spiritensis</name>
    <dbReference type="NCBI Taxonomy" id="933073"/>
    <lineage>
        <taxon>Bacteria</taxon>
        <taxon>Pseudomonadati</taxon>
        <taxon>Pseudomonadota</taxon>
        <taxon>Alphaproteobacteria</taxon>
        <taxon>Hyphomicrobiales</taxon>
        <taxon>Xanthobacteraceae</taxon>
        <taxon>Aquabacter</taxon>
    </lineage>
</organism>
<evidence type="ECO:0000313" key="4">
    <source>
        <dbReference type="Proteomes" id="UP000294664"/>
    </source>
</evidence>
<evidence type="ECO:0000259" key="2">
    <source>
        <dbReference type="Pfam" id="PF25963"/>
    </source>
</evidence>
<comment type="caution">
    <text evidence="3">The sequence shown here is derived from an EMBL/GenBank/DDBJ whole genome shotgun (WGS) entry which is preliminary data.</text>
</comment>
<reference evidence="3 4" key="1">
    <citation type="submission" date="2019-03" db="EMBL/GenBank/DDBJ databases">
        <title>Genomic Encyclopedia of Type Strains, Phase IV (KMG-IV): sequencing the most valuable type-strain genomes for metagenomic binning, comparative biology and taxonomic classification.</title>
        <authorList>
            <person name="Goeker M."/>
        </authorList>
    </citation>
    <scope>NUCLEOTIDE SEQUENCE [LARGE SCALE GENOMIC DNA]</scope>
    <source>
        <strain evidence="3 4">DSM 9035</strain>
    </source>
</reference>
<dbReference type="PANTHER" id="PTHR30367">
    <property type="entry name" value="P-HYDROXYBENZOIC ACID EFFLUX PUMP SUBUNIT AAEA-RELATED"/>
    <property type="match status" value="1"/>
</dbReference>
<feature type="domain" description="p-hydroxybenzoic acid efflux pump subunit AaeA-like beta-barrel" evidence="2">
    <location>
        <begin position="249"/>
        <end position="345"/>
    </location>
</feature>
<dbReference type="NCBIfam" id="NF007785">
    <property type="entry name" value="PRK10476.1"/>
    <property type="match status" value="1"/>
</dbReference>
<dbReference type="SUPFAM" id="SSF111369">
    <property type="entry name" value="HlyD-like secretion proteins"/>
    <property type="match status" value="2"/>
</dbReference>
<name>A0A4R3LYE3_9HYPH</name>
<dbReference type="Pfam" id="PF25917">
    <property type="entry name" value="BSH_RND"/>
    <property type="match status" value="1"/>
</dbReference>
<proteinExistence type="predicted"/>
<dbReference type="Proteomes" id="UP000294664">
    <property type="component" value="Unassembled WGS sequence"/>
</dbReference>
<accession>A0A4R3LYE3</accession>
<evidence type="ECO:0000313" key="3">
    <source>
        <dbReference type="EMBL" id="TCT05700.1"/>
    </source>
</evidence>
<dbReference type="EMBL" id="SMAI01000004">
    <property type="protein sequence ID" value="TCT05700.1"/>
    <property type="molecule type" value="Genomic_DNA"/>
</dbReference>
<sequence>MMHAATSGASKKGLGIVVSLAALVGAVLAGWAYFRNASLNPLSQDAVVTTDTVAISATVPGRIAAIDVAENGAVKKGETLFSLDPASYRLQVRQAEADLRIAEAALADRKRSISAEQSNALIAREQVTRARSNLDLATQTLARLEGLRPKGYVSAQQVDDAATAKRDAEISLKQALQQQAAADVLVSDVAAAVALVDARKAALAIAERAHSETVIRAPFDGKVVGLTQAPGGFVVPGQSVFTLIDTSAWYVSAAFLETELSMIEVGNCASVYTLANRSALIRGRVEGIGWGVASEEVITLPFKMPIVPKSLDWVRVAQRFPVRIRLIDPPAPLMRIGASATATVHHGSRC</sequence>
<gene>
    <name evidence="3" type="ORF">EDC64_104260</name>
</gene>
<protein>
    <submittedName>
        <fullName evidence="3">Multidrug efflux system membrane fusion protein</fullName>
    </submittedName>
</protein>
<dbReference type="InterPro" id="IPR058625">
    <property type="entry name" value="MdtA-like_BSH"/>
</dbReference>
<dbReference type="RefSeq" id="WP_245504623.1">
    <property type="nucleotide sequence ID" value="NZ_SMAI01000004.1"/>
</dbReference>
<dbReference type="Gene3D" id="2.40.50.100">
    <property type="match status" value="1"/>
</dbReference>
<dbReference type="Pfam" id="PF25963">
    <property type="entry name" value="Beta-barrel_AAEA"/>
    <property type="match status" value="1"/>
</dbReference>